<evidence type="ECO:0000313" key="4">
    <source>
        <dbReference type="Proteomes" id="UP001212152"/>
    </source>
</evidence>
<feature type="compositionally biased region" description="Basic residues" evidence="2">
    <location>
        <begin position="207"/>
        <end position="217"/>
    </location>
</feature>
<comment type="caution">
    <text evidence="3">The sequence shown here is derived from an EMBL/GenBank/DDBJ whole genome shotgun (WGS) entry which is preliminary data.</text>
</comment>
<dbReference type="EMBL" id="JADGJQ010000005">
    <property type="protein sequence ID" value="KAJ3183927.1"/>
    <property type="molecule type" value="Genomic_DNA"/>
</dbReference>
<sequence>MGCDGGSIPKRGELVKVKQAKERADPRVQLVVAWFFCQLSKQPLVQPVVADMLGRLYNKDAVLEYLLRKSGYGDGDLICKHITSFKDVTTLNLAPNPLFTEKDSEIPSATVLGNIDERPLVSRFVCPVTGREMNGKSRFAYLLTCGCVFSGEALRNVPTSTCLSCNKPYTSDDVIPINPTQPEEIQALTDLMNFAKERRAEEAERKKAAKKAAKKSSKNAVAGTDNGSAPADNDVPGFRASSSDEEKAAATAIGKKRKKSKKQKDADSDDDDNEVPAKRKSAVANNINMALPDLNDRSQLPLGMREHSDAIKSLYKKSDPSEKEPNFLVRGTFNRFAAGF</sequence>
<dbReference type="Proteomes" id="UP001212152">
    <property type="component" value="Unassembled WGS sequence"/>
</dbReference>
<dbReference type="CDD" id="cd16653">
    <property type="entry name" value="RING-like_Rtf2"/>
    <property type="match status" value="1"/>
</dbReference>
<evidence type="ECO:0000256" key="1">
    <source>
        <dbReference type="ARBA" id="ARBA00009885"/>
    </source>
</evidence>
<protein>
    <recommendedName>
        <fullName evidence="5">Replication termination factor 2</fullName>
    </recommendedName>
</protein>
<evidence type="ECO:0000256" key="2">
    <source>
        <dbReference type="SAM" id="MobiDB-lite"/>
    </source>
</evidence>
<proteinExistence type="inferred from homology"/>
<dbReference type="PANTHER" id="PTHR12775:SF0">
    <property type="entry name" value="REPLICATION TERMINATION FACTOR 2"/>
    <property type="match status" value="1"/>
</dbReference>
<dbReference type="AlphaFoldDB" id="A0AAD5TQ93"/>
<comment type="similarity">
    <text evidence="1">Belongs to the rtf2 family.</text>
</comment>
<evidence type="ECO:0008006" key="5">
    <source>
        <dbReference type="Google" id="ProtNLM"/>
    </source>
</evidence>
<feature type="region of interest" description="Disordered" evidence="2">
    <location>
        <begin position="198"/>
        <end position="286"/>
    </location>
</feature>
<organism evidence="3 4">
    <name type="scientific">Geranomyces variabilis</name>
    <dbReference type="NCBI Taxonomy" id="109894"/>
    <lineage>
        <taxon>Eukaryota</taxon>
        <taxon>Fungi</taxon>
        <taxon>Fungi incertae sedis</taxon>
        <taxon>Chytridiomycota</taxon>
        <taxon>Chytridiomycota incertae sedis</taxon>
        <taxon>Chytridiomycetes</taxon>
        <taxon>Spizellomycetales</taxon>
        <taxon>Powellomycetaceae</taxon>
        <taxon>Geranomyces</taxon>
    </lineage>
</organism>
<accession>A0AAD5TQ93</accession>
<dbReference type="Pfam" id="PF04641">
    <property type="entry name" value="Rtf2"/>
    <property type="match status" value="1"/>
</dbReference>
<gene>
    <name evidence="3" type="ORF">HDU87_006045</name>
</gene>
<dbReference type="GO" id="GO:0006274">
    <property type="term" value="P:DNA replication termination"/>
    <property type="evidence" value="ECO:0007669"/>
    <property type="project" value="TreeGrafter"/>
</dbReference>
<dbReference type="GO" id="GO:0005634">
    <property type="term" value="C:nucleus"/>
    <property type="evidence" value="ECO:0007669"/>
    <property type="project" value="TreeGrafter"/>
</dbReference>
<dbReference type="InterPro" id="IPR027799">
    <property type="entry name" value="Rtf2_RING-finger"/>
</dbReference>
<dbReference type="PANTHER" id="PTHR12775">
    <property type="entry name" value="PROTEIN C20ORF43 HOMOLOG"/>
    <property type="match status" value="1"/>
</dbReference>
<evidence type="ECO:0000313" key="3">
    <source>
        <dbReference type="EMBL" id="KAJ3183927.1"/>
    </source>
</evidence>
<name>A0AAD5TQ93_9FUNG</name>
<reference evidence="3" key="1">
    <citation type="submission" date="2020-05" db="EMBL/GenBank/DDBJ databases">
        <title>Phylogenomic resolution of chytrid fungi.</title>
        <authorList>
            <person name="Stajich J.E."/>
            <person name="Amses K."/>
            <person name="Simmons R."/>
            <person name="Seto K."/>
            <person name="Myers J."/>
            <person name="Bonds A."/>
            <person name="Quandt C.A."/>
            <person name="Barry K."/>
            <person name="Liu P."/>
            <person name="Grigoriev I."/>
            <person name="Longcore J.E."/>
            <person name="James T.Y."/>
        </authorList>
    </citation>
    <scope>NUCLEOTIDE SEQUENCE</scope>
    <source>
        <strain evidence="3">JEL0379</strain>
    </source>
</reference>
<dbReference type="InterPro" id="IPR006735">
    <property type="entry name" value="Rtf2"/>
</dbReference>
<keyword evidence="4" id="KW-1185">Reference proteome</keyword>